<name>A0AAV0FMQ7_9ASTE</name>
<protein>
    <submittedName>
        <fullName evidence="1">Uncharacterized protein</fullName>
    </submittedName>
</protein>
<reference evidence="1" key="1">
    <citation type="submission" date="2022-07" db="EMBL/GenBank/DDBJ databases">
        <authorList>
            <person name="Macas J."/>
            <person name="Novak P."/>
            <person name="Neumann P."/>
        </authorList>
    </citation>
    <scope>NUCLEOTIDE SEQUENCE</scope>
</reference>
<dbReference type="EMBL" id="CAMAPF010000997">
    <property type="protein sequence ID" value="CAH9136867.1"/>
    <property type="molecule type" value="Genomic_DNA"/>
</dbReference>
<dbReference type="PANTHER" id="PTHR46398">
    <property type="entry name" value="ALPHA/BETA-HYDROLASES SUPERFAMILY PROTEIN"/>
    <property type="match status" value="1"/>
</dbReference>
<dbReference type="PANTHER" id="PTHR46398:SF7">
    <property type="entry name" value="ALPHA_BETA-HYDROLASES SUPERFAMILY PROTEIN"/>
    <property type="match status" value="1"/>
</dbReference>
<sequence>MIFAGYSLRSGVASLLTMILVNHRDEFGGASSVDVSQLGRQVCRRHTLCRAAGLSLISLLLLMDDCLPRTATPLEDIFKSLFWWRHSFTIIHYGMLRLEGAQGMIIVAGKKLEPFKYDYERSILREDWYHKGYLEQAAGLLSSPLASNGLESLRYTTYSYFSFY</sequence>
<dbReference type="Proteomes" id="UP001152523">
    <property type="component" value="Unassembled WGS sequence"/>
</dbReference>
<proteinExistence type="predicted"/>
<gene>
    <name evidence="1" type="ORF">CEPIT_LOCUS35603</name>
</gene>
<organism evidence="1 2">
    <name type="scientific">Cuscuta epithymum</name>
    <dbReference type="NCBI Taxonomy" id="186058"/>
    <lineage>
        <taxon>Eukaryota</taxon>
        <taxon>Viridiplantae</taxon>
        <taxon>Streptophyta</taxon>
        <taxon>Embryophyta</taxon>
        <taxon>Tracheophyta</taxon>
        <taxon>Spermatophyta</taxon>
        <taxon>Magnoliopsida</taxon>
        <taxon>eudicotyledons</taxon>
        <taxon>Gunneridae</taxon>
        <taxon>Pentapetalae</taxon>
        <taxon>asterids</taxon>
        <taxon>lamiids</taxon>
        <taxon>Solanales</taxon>
        <taxon>Convolvulaceae</taxon>
        <taxon>Cuscuteae</taxon>
        <taxon>Cuscuta</taxon>
        <taxon>Cuscuta subgen. Cuscuta</taxon>
    </lineage>
</organism>
<dbReference type="AlphaFoldDB" id="A0AAV0FMQ7"/>
<keyword evidence="2" id="KW-1185">Reference proteome</keyword>
<evidence type="ECO:0000313" key="2">
    <source>
        <dbReference type="Proteomes" id="UP001152523"/>
    </source>
</evidence>
<accession>A0AAV0FMQ7</accession>
<comment type="caution">
    <text evidence="1">The sequence shown here is derived from an EMBL/GenBank/DDBJ whole genome shotgun (WGS) entry which is preliminary data.</text>
</comment>
<evidence type="ECO:0000313" key="1">
    <source>
        <dbReference type="EMBL" id="CAH9136867.1"/>
    </source>
</evidence>